<keyword evidence="4" id="KW-1185">Reference proteome</keyword>
<dbReference type="RefSeq" id="WP_318599083.1">
    <property type="nucleotide sequence ID" value="NZ_JAWSTH010000061.1"/>
</dbReference>
<reference evidence="4" key="1">
    <citation type="submission" date="2023-07" db="EMBL/GenBank/DDBJ databases">
        <title>Conexibacter stalactiti sp. nov., isolated from stalactites in a lava cave and emended description of the genus Conexibacter.</title>
        <authorList>
            <person name="Lee S.D."/>
        </authorList>
    </citation>
    <scope>NUCLEOTIDE SEQUENCE [LARGE SCALE GENOMIC DNA]</scope>
    <source>
        <strain evidence="4">KCTC 39840</strain>
    </source>
</reference>
<evidence type="ECO:0000313" key="3">
    <source>
        <dbReference type="EMBL" id="MDW5596646.1"/>
    </source>
</evidence>
<dbReference type="Pfam" id="PF07705">
    <property type="entry name" value="CARDB"/>
    <property type="match status" value="1"/>
</dbReference>
<evidence type="ECO:0000313" key="4">
    <source>
        <dbReference type="Proteomes" id="UP001284601"/>
    </source>
</evidence>
<organism evidence="3 4">
    <name type="scientific">Conexibacter stalactiti</name>
    <dbReference type="NCBI Taxonomy" id="1940611"/>
    <lineage>
        <taxon>Bacteria</taxon>
        <taxon>Bacillati</taxon>
        <taxon>Actinomycetota</taxon>
        <taxon>Thermoleophilia</taxon>
        <taxon>Solirubrobacterales</taxon>
        <taxon>Conexibacteraceae</taxon>
        <taxon>Conexibacter</taxon>
    </lineage>
</organism>
<keyword evidence="1" id="KW-0732">Signal</keyword>
<comment type="caution">
    <text evidence="3">The sequence shown here is derived from an EMBL/GenBank/DDBJ whole genome shotgun (WGS) entry which is preliminary data.</text>
</comment>
<proteinExistence type="predicted"/>
<evidence type="ECO:0000256" key="1">
    <source>
        <dbReference type="SAM" id="SignalP"/>
    </source>
</evidence>
<dbReference type="InterPro" id="IPR013783">
    <property type="entry name" value="Ig-like_fold"/>
</dbReference>
<dbReference type="EMBL" id="JAWSTH010000061">
    <property type="protein sequence ID" value="MDW5596646.1"/>
    <property type="molecule type" value="Genomic_DNA"/>
</dbReference>
<dbReference type="Proteomes" id="UP001284601">
    <property type="component" value="Unassembled WGS sequence"/>
</dbReference>
<feature type="domain" description="CARDB" evidence="2">
    <location>
        <begin position="171"/>
        <end position="264"/>
    </location>
</feature>
<dbReference type="InterPro" id="IPR011635">
    <property type="entry name" value="CARDB"/>
</dbReference>
<dbReference type="Gene3D" id="2.60.40.10">
    <property type="entry name" value="Immunoglobulins"/>
    <property type="match status" value="1"/>
</dbReference>
<name>A0ABU4HTL3_9ACTN</name>
<feature type="signal peptide" evidence="1">
    <location>
        <begin position="1"/>
        <end position="24"/>
    </location>
</feature>
<evidence type="ECO:0000259" key="2">
    <source>
        <dbReference type="Pfam" id="PF07705"/>
    </source>
</evidence>
<sequence length="275" mass="29195">MKVAGTLSAAALLALLAISPAALATGTAHAAAAKPRALAPPSVKLPYEARMVSCTRSPKTDLRTAVVGASMRPIADGTRLALKVDLYQRPLAGGRWTLRADVPGLGAWSQPSDPSIGTRSNDVYKYRQAVGRLVVPYSYRFRVAFRWSDASGRVVREETATTGLCREPDLRPDLVITSATVEPGVTERTAIYTVAVRNIGRSAAVNIGISSATSGIRAIRRLGPLESTEMVFVGPPCTAELPPQTFTVDPSNLIDEARETNNSLVASCPATLDRP</sequence>
<feature type="chain" id="PRO_5045096744" evidence="1">
    <location>
        <begin position="25"/>
        <end position="275"/>
    </location>
</feature>
<gene>
    <name evidence="3" type="ORF">R7226_20025</name>
</gene>
<reference evidence="3 4" key="2">
    <citation type="submission" date="2023-10" db="EMBL/GenBank/DDBJ databases">
        <authorList>
            <person name="Han X.F."/>
        </authorList>
    </citation>
    <scope>NUCLEOTIDE SEQUENCE [LARGE SCALE GENOMIC DNA]</scope>
    <source>
        <strain evidence="3 4">KCTC 39840</strain>
    </source>
</reference>
<accession>A0ABU4HTL3</accession>
<protein>
    <submittedName>
        <fullName evidence="3">CARDB domain-containing protein</fullName>
    </submittedName>
</protein>